<dbReference type="EMBL" id="QGMY01000011">
    <property type="protein sequence ID" value="PWR70578.1"/>
    <property type="molecule type" value="Genomic_DNA"/>
</dbReference>
<sequence length="108" mass="11534">MEKLPCEDIVWESLPAIRAAIAAEMVATGLSQKEVATILEMAPSAVSQYLSGKRGYRIEFTDEVKKAIASLSNDLRDGKVTNPASRICAICTLIRGTPSCGACDEGET</sequence>
<gene>
    <name evidence="2" type="ORF">DK846_14385</name>
</gene>
<dbReference type="RefSeq" id="WP_109969677.1">
    <property type="nucleotide sequence ID" value="NZ_CP176093.1"/>
</dbReference>
<dbReference type="PANTHER" id="PTHR40730:SF3">
    <property type="entry name" value="HTH CRO_C1-TYPE DOMAIN-CONTAINING PROTEIN"/>
    <property type="match status" value="1"/>
</dbReference>
<dbReference type="SUPFAM" id="SSF47413">
    <property type="entry name" value="lambda repressor-like DNA-binding domains"/>
    <property type="match status" value="1"/>
</dbReference>
<evidence type="ECO:0000313" key="2">
    <source>
        <dbReference type="EMBL" id="PWR70578.1"/>
    </source>
</evidence>
<dbReference type="Proteomes" id="UP000245657">
    <property type="component" value="Unassembled WGS sequence"/>
</dbReference>
<dbReference type="GO" id="GO:0003677">
    <property type="term" value="F:DNA binding"/>
    <property type="evidence" value="ECO:0007669"/>
    <property type="project" value="InterPro"/>
</dbReference>
<feature type="domain" description="HTH cro/C1-type" evidence="1">
    <location>
        <begin position="21"/>
        <end position="54"/>
    </location>
</feature>
<proteinExistence type="predicted"/>
<dbReference type="CDD" id="cd00093">
    <property type="entry name" value="HTH_XRE"/>
    <property type="match status" value="1"/>
</dbReference>
<accession>A0A2V2N225</accession>
<dbReference type="OrthoDB" id="42697at2157"/>
<name>A0A2V2N225_9EURY</name>
<dbReference type="Gene3D" id="1.10.260.40">
    <property type="entry name" value="lambda repressor-like DNA-binding domains"/>
    <property type="match status" value="1"/>
</dbReference>
<dbReference type="PROSITE" id="PS50943">
    <property type="entry name" value="HTH_CROC1"/>
    <property type="match status" value="1"/>
</dbReference>
<reference evidence="2 3" key="1">
    <citation type="submission" date="2018-05" db="EMBL/GenBank/DDBJ databases">
        <title>Draft genome of Methanospirillum lacunae Ki8-1.</title>
        <authorList>
            <person name="Dueholm M.S."/>
            <person name="Nielsen P.H."/>
            <person name="Bakmann L.F."/>
            <person name="Otzen D.E."/>
        </authorList>
    </citation>
    <scope>NUCLEOTIDE SEQUENCE [LARGE SCALE GENOMIC DNA]</scope>
    <source>
        <strain evidence="2 3">Ki8-1</strain>
    </source>
</reference>
<organism evidence="2 3">
    <name type="scientific">Methanospirillum lacunae</name>
    <dbReference type="NCBI Taxonomy" id="668570"/>
    <lineage>
        <taxon>Archaea</taxon>
        <taxon>Methanobacteriati</taxon>
        <taxon>Methanobacteriota</taxon>
        <taxon>Stenosarchaea group</taxon>
        <taxon>Methanomicrobia</taxon>
        <taxon>Methanomicrobiales</taxon>
        <taxon>Methanospirillaceae</taxon>
        <taxon>Methanospirillum</taxon>
    </lineage>
</organism>
<evidence type="ECO:0000313" key="3">
    <source>
        <dbReference type="Proteomes" id="UP000245657"/>
    </source>
</evidence>
<comment type="caution">
    <text evidence="2">The sequence shown here is derived from an EMBL/GenBank/DDBJ whole genome shotgun (WGS) entry which is preliminary data.</text>
</comment>
<protein>
    <submittedName>
        <fullName evidence="2">Transcriptional regulator</fullName>
    </submittedName>
</protein>
<evidence type="ECO:0000259" key="1">
    <source>
        <dbReference type="PROSITE" id="PS50943"/>
    </source>
</evidence>
<dbReference type="InterPro" id="IPR001387">
    <property type="entry name" value="Cro/C1-type_HTH"/>
</dbReference>
<dbReference type="AlphaFoldDB" id="A0A2V2N225"/>
<dbReference type="GeneID" id="97547698"/>
<dbReference type="InterPro" id="IPR010982">
    <property type="entry name" value="Lambda_DNA-bd_dom_sf"/>
</dbReference>
<dbReference type="PANTHER" id="PTHR40730">
    <property type="entry name" value="TRANSCRIPTIONAL REGULATOR PROTEIN-LIKE PROTEIN"/>
    <property type="match status" value="1"/>
</dbReference>
<keyword evidence="3" id="KW-1185">Reference proteome</keyword>
<dbReference type="Pfam" id="PF01381">
    <property type="entry name" value="HTH_3"/>
    <property type="match status" value="1"/>
</dbReference>